<evidence type="ECO:0000313" key="2">
    <source>
        <dbReference type="EMBL" id="KAK3768801.1"/>
    </source>
</evidence>
<proteinExistence type="predicted"/>
<protein>
    <submittedName>
        <fullName evidence="2">Uncharacterized protein</fullName>
    </submittedName>
</protein>
<comment type="caution">
    <text evidence="2">The sequence shown here is derived from an EMBL/GenBank/DDBJ whole genome shotgun (WGS) entry which is preliminary data.</text>
</comment>
<feature type="region of interest" description="Disordered" evidence="1">
    <location>
        <begin position="86"/>
        <end position="109"/>
    </location>
</feature>
<reference evidence="2" key="1">
    <citation type="journal article" date="2023" name="G3 (Bethesda)">
        <title>A reference genome for the long-term kleptoplast-retaining sea slug Elysia crispata morphotype clarki.</title>
        <authorList>
            <person name="Eastman K.E."/>
            <person name="Pendleton A.L."/>
            <person name="Shaikh M.A."/>
            <person name="Suttiyut T."/>
            <person name="Ogas R."/>
            <person name="Tomko P."/>
            <person name="Gavelis G."/>
            <person name="Widhalm J.R."/>
            <person name="Wisecaver J.H."/>
        </authorList>
    </citation>
    <scope>NUCLEOTIDE SEQUENCE</scope>
    <source>
        <strain evidence="2">ECLA1</strain>
    </source>
</reference>
<accession>A0AAE0ZH38</accession>
<keyword evidence="3" id="KW-1185">Reference proteome</keyword>
<name>A0AAE0ZH38_9GAST</name>
<dbReference type="Proteomes" id="UP001283361">
    <property type="component" value="Unassembled WGS sequence"/>
</dbReference>
<sequence>MERRVPKETEVKSGLLQVDGRLVCQQISGEIPVTAHVTKWTGNIVGLQISRGIQVTAHVTKRMGNILCQQISRGIQITARHQVDGKYSVSADQSGNPSNSTSSPRGWEI</sequence>
<feature type="compositionally biased region" description="Polar residues" evidence="1">
    <location>
        <begin position="90"/>
        <end position="109"/>
    </location>
</feature>
<dbReference type="EMBL" id="JAWDGP010004017">
    <property type="protein sequence ID" value="KAK3768801.1"/>
    <property type="molecule type" value="Genomic_DNA"/>
</dbReference>
<evidence type="ECO:0000313" key="3">
    <source>
        <dbReference type="Proteomes" id="UP001283361"/>
    </source>
</evidence>
<dbReference type="AlphaFoldDB" id="A0AAE0ZH38"/>
<gene>
    <name evidence="2" type="ORF">RRG08_061260</name>
</gene>
<organism evidence="2 3">
    <name type="scientific">Elysia crispata</name>
    <name type="common">lettuce slug</name>
    <dbReference type="NCBI Taxonomy" id="231223"/>
    <lineage>
        <taxon>Eukaryota</taxon>
        <taxon>Metazoa</taxon>
        <taxon>Spiralia</taxon>
        <taxon>Lophotrochozoa</taxon>
        <taxon>Mollusca</taxon>
        <taxon>Gastropoda</taxon>
        <taxon>Heterobranchia</taxon>
        <taxon>Euthyneura</taxon>
        <taxon>Panpulmonata</taxon>
        <taxon>Sacoglossa</taxon>
        <taxon>Placobranchoidea</taxon>
        <taxon>Plakobranchidae</taxon>
        <taxon>Elysia</taxon>
    </lineage>
</organism>
<evidence type="ECO:0000256" key="1">
    <source>
        <dbReference type="SAM" id="MobiDB-lite"/>
    </source>
</evidence>